<comment type="similarity">
    <text evidence="1">Belongs to the glycosyltransferase 2 family.</text>
</comment>
<dbReference type="SUPFAM" id="SSF53448">
    <property type="entry name" value="Nucleotide-diphospho-sugar transferases"/>
    <property type="match status" value="1"/>
</dbReference>
<keyword evidence="3 5" id="KW-0808">Transferase</keyword>
<evidence type="ECO:0000259" key="4">
    <source>
        <dbReference type="Pfam" id="PF00535"/>
    </source>
</evidence>
<organism evidence="5 6">
    <name type="scientific">Pedobacter antarcticus 4BY</name>
    <dbReference type="NCBI Taxonomy" id="1358423"/>
    <lineage>
        <taxon>Bacteria</taxon>
        <taxon>Pseudomonadati</taxon>
        <taxon>Bacteroidota</taxon>
        <taxon>Sphingobacteriia</taxon>
        <taxon>Sphingobacteriales</taxon>
        <taxon>Sphingobacteriaceae</taxon>
        <taxon>Pedobacter</taxon>
    </lineage>
</organism>
<evidence type="ECO:0000256" key="3">
    <source>
        <dbReference type="ARBA" id="ARBA00022679"/>
    </source>
</evidence>
<dbReference type="InterPro" id="IPR001173">
    <property type="entry name" value="Glyco_trans_2-like"/>
</dbReference>
<evidence type="ECO:0000313" key="5">
    <source>
        <dbReference type="EMBL" id="KEQ30676.1"/>
    </source>
</evidence>
<dbReference type="InterPro" id="IPR029044">
    <property type="entry name" value="Nucleotide-diphossugar_trans"/>
</dbReference>
<dbReference type="EMBL" id="JNFF01000033">
    <property type="protein sequence ID" value="KEQ30676.1"/>
    <property type="molecule type" value="Genomic_DNA"/>
</dbReference>
<dbReference type="OrthoDB" id="9771846at2"/>
<dbReference type="CDD" id="cd04186">
    <property type="entry name" value="GT_2_like_c"/>
    <property type="match status" value="1"/>
</dbReference>
<dbReference type="Gene3D" id="3.90.550.10">
    <property type="entry name" value="Spore Coat Polysaccharide Biosynthesis Protein SpsA, Chain A"/>
    <property type="match status" value="1"/>
</dbReference>
<gene>
    <name evidence="5" type="ORF">N180_05515</name>
</gene>
<sequence length="303" mass="34707">MKSISVITVNFRQPDVTIALLESIKKYSSGHPIELIVVDNGSEQDIQEILQSAYPGVKYIRSKENIGFAGGNNLGIGQATGDYLLFLNNDTEITENLFDALSATLDDNPQVGMVSPLILYFDQPELIQYAGFTEMNYKTCRNRGIGSMEKNEGQFDQTSRETAYCHGAAMMCRRTDLNSVGLMEENFFLYYEELDWCEKFRRAGKSIWFTGQTKIYHKESVSVGRESSIKTYFMTRNRLLFIRRNTSLFNTVIFSFYYVLLACPKQILKYTFSGRKDLVKWVLKGLAWNLVNGKKSRKLGYKL</sequence>
<name>A0A081PJ03_9SPHI</name>
<accession>A0A081PJ03</accession>
<dbReference type="RefSeq" id="WP_037439456.1">
    <property type="nucleotide sequence ID" value="NZ_JNFF01000033.1"/>
</dbReference>
<dbReference type="AlphaFoldDB" id="A0A081PJ03"/>
<feature type="domain" description="Glycosyltransferase 2-like" evidence="4">
    <location>
        <begin position="5"/>
        <end position="178"/>
    </location>
</feature>
<comment type="caution">
    <text evidence="5">The sequence shown here is derived from an EMBL/GenBank/DDBJ whole genome shotgun (WGS) entry which is preliminary data.</text>
</comment>
<protein>
    <submittedName>
        <fullName evidence="5">Glycosyl transferase</fullName>
    </submittedName>
</protein>
<dbReference type="GO" id="GO:0016757">
    <property type="term" value="F:glycosyltransferase activity"/>
    <property type="evidence" value="ECO:0007669"/>
    <property type="project" value="UniProtKB-KW"/>
</dbReference>
<keyword evidence="2" id="KW-0328">Glycosyltransferase</keyword>
<proteinExistence type="inferred from homology"/>
<evidence type="ECO:0000256" key="2">
    <source>
        <dbReference type="ARBA" id="ARBA00022676"/>
    </source>
</evidence>
<dbReference type="PANTHER" id="PTHR43179:SF12">
    <property type="entry name" value="GALACTOFURANOSYLTRANSFERASE GLFT2"/>
    <property type="match status" value="1"/>
</dbReference>
<dbReference type="Pfam" id="PF00535">
    <property type="entry name" value="Glycos_transf_2"/>
    <property type="match status" value="1"/>
</dbReference>
<dbReference type="PANTHER" id="PTHR43179">
    <property type="entry name" value="RHAMNOSYLTRANSFERASE WBBL"/>
    <property type="match status" value="1"/>
</dbReference>
<dbReference type="eggNOG" id="COG1216">
    <property type="taxonomic scope" value="Bacteria"/>
</dbReference>
<evidence type="ECO:0000256" key="1">
    <source>
        <dbReference type="ARBA" id="ARBA00006739"/>
    </source>
</evidence>
<reference evidence="5 6" key="1">
    <citation type="journal article" date="1992" name="Int. J. Syst. Bacteriol.">
        <title>Sphingobacterium antarcticus sp. nov. a Psychrotrophic Bacterium from the Soils of Schirmacher Oasis, Antarctica.</title>
        <authorList>
            <person name="Shivaji S."/>
            <person name="Ray M.K."/>
            <person name="Rao N.S."/>
            <person name="Saiserr L."/>
            <person name="Jagannadham M.V."/>
            <person name="Kumar G.S."/>
            <person name="Reddy G."/>
            <person name="Bhargava P.M."/>
        </authorList>
    </citation>
    <scope>NUCLEOTIDE SEQUENCE [LARGE SCALE GENOMIC DNA]</scope>
    <source>
        <strain evidence="5 6">4BY</strain>
    </source>
</reference>
<evidence type="ECO:0000313" key="6">
    <source>
        <dbReference type="Proteomes" id="UP000028007"/>
    </source>
</evidence>
<keyword evidence="6" id="KW-1185">Reference proteome</keyword>
<dbReference type="Proteomes" id="UP000028007">
    <property type="component" value="Unassembled WGS sequence"/>
</dbReference>